<evidence type="ECO:0000256" key="1">
    <source>
        <dbReference type="ARBA" id="ARBA00004173"/>
    </source>
</evidence>
<sequence>MERYAIVANVRGPWQEAIAWLKTVATREITWLKEYATPGTPRPFQPLSQSSPAEHITLYEKFSAASDYLLPRDAELLQSTLWHWDLHASNIFVTEDKITAVIDWQDCWVGPLMLQARRPPLVDFKGKRMLQFPDHYKSLDAGPEKDKIRDTVERSILLFIYESELHGTSPVFGRLSHVPHVSMIKETVLFSANTWDNGIIPFRESLIRIQKHWSEICPDHPCPFTFTADELEKHAVESEGYDENAEFWSSISGLVARDGFVLVEDYEEAFELFAGLREEGLRVFVGREREDFEKATGWAVPV</sequence>
<keyword evidence="5" id="KW-0496">Mitochondrion</keyword>
<evidence type="ECO:0000259" key="7">
    <source>
        <dbReference type="Pfam" id="PF01636"/>
    </source>
</evidence>
<dbReference type="Gene3D" id="3.90.1200.10">
    <property type="match status" value="1"/>
</dbReference>
<dbReference type="InterPro" id="IPR011009">
    <property type="entry name" value="Kinase-like_dom_sf"/>
</dbReference>
<protein>
    <recommendedName>
        <fullName evidence="3">Altered inheritance of mitochondria protein 9, mitochondrial</fullName>
    </recommendedName>
    <alternativeName>
        <fullName evidence="6">Found in mitochondrial proteome protein 29</fullName>
    </alternativeName>
</protein>
<dbReference type="AlphaFoldDB" id="A0AAN7YR95"/>
<reference evidence="8" key="1">
    <citation type="submission" date="2023-08" db="EMBL/GenBank/DDBJ databases">
        <title>Black Yeasts Isolated from many extreme environments.</title>
        <authorList>
            <person name="Coleine C."/>
            <person name="Stajich J.E."/>
            <person name="Selbmann L."/>
        </authorList>
    </citation>
    <scope>NUCLEOTIDE SEQUENCE</scope>
    <source>
        <strain evidence="8">CCFEE 5401</strain>
    </source>
</reference>
<evidence type="ECO:0000313" key="9">
    <source>
        <dbReference type="Proteomes" id="UP001310890"/>
    </source>
</evidence>
<comment type="caution">
    <text evidence="8">The sequence shown here is derived from an EMBL/GenBank/DDBJ whole genome shotgun (WGS) entry which is preliminary data.</text>
</comment>
<name>A0AAN7YR95_9PEZI</name>
<dbReference type="PANTHER" id="PTHR36091">
    <property type="entry name" value="ALTERED INHERITANCE OF MITOCHONDRIA PROTEIN 9, MITOCHONDRIAL"/>
    <property type="match status" value="1"/>
</dbReference>
<dbReference type="GO" id="GO:0005739">
    <property type="term" value="C:mitochondrion"/>
    <property type="evidence" value="ECO:0007669"/>
    <property type="project" value="UniProtKB-SubCell"/>
</dbReference>
<organism evidence="8 9">
    <name type="scientific">Meristemomyces frigidus</name>
    <dbReference type="NCBI Taxonomy" id="1508187"/>
    <lineage>
        <taxon>Eukaryota</taxon>
        <taxon>Fungi</taxon>
        <taxon>Dikarya</taxon>
        <taxon>Ascomycota</taxon>
        <taxon>Pezizomycotina</taxon>
        <taxon>Dothideomycetes</taxon>
        <taxon>Dothideomycetidae</taxon>
        <taxon>Mycosphaerellales</taxon>
        <taxon>Teratosphaeriaceae</taxon>
        <taxon>Meristemomyces</taxon>
    </lineage>
</organism>
<dbReference type="EMBL" id="JAVRRL010000008">
    <property type="protein sequence ID" value="KAK5116399.1"/>
    <property type="molecule type" value="Genomic_DNA"/>
</dbReference>
<dbReference type="Proteomes" id="UP001310890">
    <property type="component" value="Unassembled WGS sequence"/>
</dbReference>
<accession>A0AAN7YR95</accession>
<dbReference type="Pfam" id="PF01636">
    <property type="entry name" value="APH"/>
    <property type="match status" value="1"/>
</dbReference>
<keyword evidence="4" id="KW-0809">Transit peptide</keyword>
<dbReference type="SUPFAM" id="SSF56112">
    <property type="entry name" value="Protein kinase-like (PK-like)"/>
    <property type="match status" value="1"/>
</dbReference>
<evidence type="ECO:0000256" key="3">
    <source>
        <dbReference type="ARBA" id="ARBA00016197"/>
    </source>
</evidence>
<dbReference type="InterPro" id="IPR002575">
    <property type="entry name" value="Aminoglycoside_PTrfase"/>
</dbReference>
<proteinExistence type="inferred from homology"/>
<dbReference type="PANTHER" id="PTHR36091:SF1">
    <property type="entry name" value="ALTERED INHERITANCE OF MITOCHONDRIA PROTEIN 9, MITOCHONDRIAL"/>
    <property type="match status" value="1"/>
</dbReference>
<dbReference type="InterPro" id="IPR051035">
    <property type="entry name" value="Mito_inheritance_9"/>
</dbReference>
<evidence type="ECO:0000256" key="4">
    <source>
        <dbReference type="ARBA" id="ARBA00022946"/>
    </source>
</evidence>
<evidence type="ECO:0000256" key="6">
    <source>
        <dbReference type="ARBA" id="ARBA00031849"/>
    </source>
</evidence>
<gene>
    <name evidence="8" type="ORF">LTR62_007946</name>
</gene>
<evidence type="ECO:0000313" key="8">
    <source>
        <dbReference type="EMBL" id="KAK5116399.1"/>
    </source>
</evidence>
<feature type="domain" description="Aminoglycoside phosphotransferase" evidence="7">
    <location>
        <begin position="60"/>
        <end position="113"/>
    </location>
</feature>
<comment type="subcellular location">
    <subcellularLocation>
        <location evidence="1">Mitochondrion</location>
    </subcellularLocation>
</comment>
<evidence type="ECO:0000256" key="2">
    <source>
        <dbReference type="ARBA" id="ARBA00005543"/>
    </source>
</evidence>
<comment type="similarity">
    <text evidence="2">Belongs to the AIM9 family.</text>
</comment>
<evidence type="ECO:0000256" key="5">
    <source>
        <dbReference type="ARBA" id="ARBA00023128"/>
    </source>
</evidence>